<evidence type="ECO:0000313" key="1">
    <source>
        <dbReference type="EMBL" id="GGC49736.1"/>
    </source>
</evidence>
<proteinExistence type="predicted"/>
<sequence>MSQERCDSIGGVPTDETPEERIVRLEAMLLEMYEHQQVTLALGLYEEAEETRWNIDDTMFALARAKTEVTSGGR</sequence>
<dbReference type="AlphaFoldDB" id="A0A830DTX5"/>
<evidence type="ECO:0000313" key="2">
    <source>
        <dbReference type="Proteomes" id="UP000646833"/>
    </source>
</evidence>
<dbReference type="RefSeq" id="WP_188423299.1">
    <property type="nucleotide sequence ID" value="NZ_BMCI01000002.1"/>
</dbReference>
<reference evidence="1" key="1">
    <citation type="journal article" date="2014" name="Int. J. Syst. Evol. Microbiol.">
        <title>Complete genome sequence of Corynebacterium casei LMG S-19264T (=DSM 44701T), isolated from a smear-ripened cheese.</title>
        <authorList>
            <consortium name="US DOE Joint Genome Institute (JGI-PGF)"/>
            <person name="Walter F."/>
            <person name="Albersmeier A."/>
            <person name="Kalinowski J."/>
            <person name="Ruckert C."/>
        </authorList>
    </citation>
    <scope>NUCLEOTIDE SEQUENCE</scope>
    <source>
        <strain evidence="1">CCM 7217</strain>
    </source>
</reference>
<protein>
    <submittedName>
        <fullName evidence="1">Uncharacterized protein</fullName>
    </submittedName>
</protein>
<organism evidence="1 2">
    <name type="scientific">Haloferax sulfurifontis</name>
    <dbReference type="NCBI Taxonomy" id="255616"/>
    <lineage>
        <taxon>Archaea</taxon>
        <taxon>Methanobacteriati</taxon>
        <taxon>Methanobacteriota</taxon>
        <taxon>Stenosarchaea group</taxon>
        <taxon>Halobacteria</taxon>
        <taxon>Halobacteriales</taxon>
        <taxon>Haloferacaceae</taxon>
        <taxon>Haloferax</taxon>
    </lineage>
</organism>
<reference evidence="1" key="2">
    <citation type="submission" date="2020-09" db="EMBL/GenBank/DDBJ databases">
        <authorList>
            <person name="Sun Q."/>
            <person name="Sedlacek I."/>
        </authorList>
    </citation>
    <scope>NUCLEOTIDE SEQUENCE</scope>
    <source>
        <strain evidence="1">CCM 7217</strain>
    </source>
</reference>
<gene>
    <name evidence="1" type="ORF">GCM10007209_09230</name>
</gene>
<dbReference type="Proteomes" id="UP000646833">
    <property type="component" value="Unassembled WGS sequence"/>
</dbReference>
<dbReference type="EMBL" id="BMCI01000002">
    <property type="protein sequence ID" value="GGC49736.1"/>
    <property type="molecule type" value="Genomic_DNA"/>
</dbReference>
<accession>A0A830DTX5</accession>
<name>A0A830DTX5_9EURY</name>
<comment type="caution">
    <text evidence="1">The sequence shown here is derived from an EMBL/GenBank/DDBJ whole genome shotgun (WGS) entry which is preliminary data.</text>
</comment>